<accession>A0A3B0VHS3</accession>
<reference evidence="1" key="1">
    <citation type="submission" date="2018-06" db="EMBL/GenBank/DDBJ databases">
        <authorList>
            <person name="Zhirakovskaya E."/>
        </authorList>
    </citation>
    <scope>NUCLEOTIDE SEQUENCE</scope>
</reference>
<organism evidence="1">
    <name type="scientific">hydrothermal vent metagenome</name>
    <dbReference type="NCBI Taxonomy" id="652676"/>
    <lineage>
        <taxon>unclassified sequences</taxon>
        <taxon>metagenomes</taxon>
        <taxon>ecological metagenomes</taxon>
    </lineage>
</organism>
<dbReference type="AlphaFoldDB" id="A0A3B0VHS3"/>
<feature type="non-terminal residue" evidence="1">
    <location>
        <position position="261"/>
    </location>
</feature>
<gene>
    <name evidence="1" type="ORF">MNBD_CHLOROFLEXI01-5041</name>
</gene>
<name>A0A3B0VHS3_9ZZZZ</name>
<protein>
    <submittedName>
        <fullName evidence="1">Uncharacterized protein</fullName>
    </submittedName>
</protein>
<sequence>MVVGDKEYFAFTVFYHPFQKDLEHLAVEARPHEHELQVPPVAYGRYHIDRKAFPRCHGDGRPSLGRIAPSRLVVALAARLVPEIDDGLFQLRPSLYGGIFLLQPLFYRFRLLLESLFNGLLGGVPPFFRITPYLPTGELHTVPRRYELLYRFPCPQPEGQFQLVGHFFPYQPAKLVRLPLFKLRAALGAPLLAPKGLFAAYLVLCPYPVHRHLAQAEYGGAFLLRALLLPQVIGDPETDQLLGLLTMPFLVFSLHPIKIGL</sequence>
<dbReference type="EMBL" id="UOEU01000926">
    <property type="protein sequence ID" value="VAW42481.1"/>
    <property type="molecule type" value="Genomic_DNA"/>
</dbReference>
<proteinExistence type="predicted"/>
<evidence type="ECO:0000313" key="1">
    <source>
        <dbReference type="EMBL" id="VAW42481.1"/>
    </source>
</evidence>